<evidence type="ECO:0000259" key="4">
    <source>
        <dbReference type="PROSITE" id="PS50932"/>
    </source>
</evidence>
<feature type="domain" description="HTH lacI-type" evidence="4">
    <location>
        <begin position="5"/>
        <end position="59"/>
    </location>
</feature>
<dbReference type="PANTHER" id="PTHR30146">
    <property type="entry name" value="LACI-RELATED TRANSCRIPTIONAL REPRESSOR"/>
    <property type="match status" value="1"/>
</dbReference>
<dbReference type="SUPFAM" id="SSF47413">
    <property type="entry name" value="lambda repressor-like DNA-binding domains"/>
    <property type="match status" value="1"/>
</dbReference>
<proteinExistence type="predicted"/>
<dbReference type="SUPFAM" id="SSF53822">
    <property type="entry name" value="Periplasmic binding protein-like I"/>
    <property type="match status" value="1"/>
</dbReference>
<dbReference type="InterPro" id="IPR001761">
    <property type="entry name" value="Peripla_BP/Lac1_sug-bd_dom"/>
</dbReference>
<evidence type="ECO:0000256" key="3">
    <source>
        <dbReference type="ARBA" id="ARBA00023163"/>
    </source>
</evidence>
<name>A0A1J5S836_9ZZZZ</name>
<dbReference type="GO" id="GO:0003700">
    <property type="term" value="F:DNA-binding transcription factor activity"/>
    <property type="evidence" value="ECO:0007669"/>
    <property type="project" value="TreeGrafter"/>
</dbReference>
<organism evidence="5">
    <name type="scientific">mine drainage metagenome</name>
    <dbReference type="NCBI Taxonomy" id="410659"/>
    <lineage>
        <taxon>unclassified sequences</taxon>
        <taxon>metagenomes</taxon>
        <taxon>ecological metagenomes</taxon>
    </lineage>
</organism>
<dbReference type="PROSITE" id="PS50932">
    <property type="entry name" value="HTH_LACI_2"/>
    <property type="match status" value="1"/>
</dbReference>
<dbReference type="PANTHER" id="PTHR30146:SF109">
    <property type="entry name" value="HTH-TYPE TRANSCRIPTIONAL REGULATOR GALS"/>
    <property type="match status" value="1"/>
</dbReference>
<evidence type="ECO:0000313" key="5">
    <source>
        <dbReference type="EMBL" id="OIQ97947.1"/>
    </source>
</evidence>
<keyword evidence="3" id="KW-0804">Transcription</keyword>
<dbReference type="EMBL" id="MLJW01000125">
    <property type="protein sequence ID" value="OIQ97947.1"/>
    <property type="molecule type" value="Genomic_DNA"/>
</dbReference>
<dbReference type="Pfam" id="PF00356">
    <property type="entry name" value="LacI"/>
    <property type="match status" value="1"/>
</dbReference>
<keyword evidence="2" id="KW-0238">DNA-binding</keyword>
<dbReference type="InterPro" id="IPR000843">
    <property type="entry name" value="HTH_LacI"/>
</dbReference>
<dbReference type="CDD" id="cd06267">
    <property type="entry name" value="PBP1_LacI_sugar_binding-like"/>
    <property type="match status" value="1"/>
</dbReference>
<dbReference type="SMART" id="SM00354">
    <property type="entry name" value="HTH_LACI"/>
    <property type="match status" value="1"/>
</dbReference>
<sequence length="331" mass="37199">MQQNSTLKKLSEILNLSISTVSRALKDHPDISDKTKTKVKELAQALDYEPNSYAIQLRTNKSKVIGILLPSVTNFFYDSVIAAIETKARDFGYSVMMMQSGDDLETEMANLKLLKQSRISGLFASLTIDTKNIEPFLKLNDLDIPVIFLDRVPDYEPCNKIRFADREASRIAAEALIQKQKKHVLALFGHPNLSITQKRKDGFIETYQTKSPQTKLDISFPEHLAPSRIATLEAFKKKDKPDAVFCMGDTILIGVMEAIHQLNIKVPEEVAIIGISNGFIPNMYNPKITYVETSGYKLGLQSFDRMLACLLDKTDVKEVLVEPRLVEGKSL</sequence>
<dbReference type="InterPro" id="IPR010982">
    <property type="entry name" value="Lambda_DNA-bd_dom_sf"/>
</dbReference>
<comment type="caution">
    <text evidence="5">The sequence shown here is derived from an EMBL/GenBank/DDBJ whole genome shotgun (WGS) entry which is preliminary data.</text>
</comment>
<dbReference type="GO" id="GO:0000976">
    <property type="term" value="F:transcription cis-regulatory region binding"/>
    <property type="evidence" value="ECO:0007669"/>
    <property type="project" value="TreeGrafter"/>
</dbReference>
<evidence type="ECO:0000256" key="2">
    <source>
        <dbReference type="ARBA" id="ARBA00023125"/>
    </source>
</evidence>
<accession>A0A1J5S836</accession>
<dbReference type="InterPro" id="IPR028082">
    <property type="entry name" value="Peripla_BP_I"/>
</dbReference>
<dbReference type="CDD" id="cd01392">
    <property type="entry name" value="HTH_LacI"/>
    <property type="match status" value="1"/>
</dbReference>
<dbReference type="Gene3D" id="1.10.260.40">
    <property type="entry name" value="lambda repressor-like DNA-binding domains"/>
    <property type="match status" value="1"/>
</dbReference>
<dbReference type="Pfam" id="PF00532">
    <property type="entry name" value="Peripla_BP_1"/>
    <property type="match status" value="1"/>
</dbReference>
<gene>
    <name evidence="5" type="primary">purR_1</name>
    <name evidence="5" type="ORF">GALL_199960</name>
</gene>
<keyword evidence="1" id="KW-0805">Transcription regulation</keyword>
<dbReference type="Gene3D" id="3.40.50.2300">
    <property type="match status" value="2"/>
</dbReference>
<protein>
    <submittedName>
        <fullName evidence="5">HTH-type transcriptional repressor PurR</fullName>
    </submittedName>
</protein>
<dbReference type="AlphaFoldDB" id="A0A1J5S836"/>
<evidence type="ECO:0000256" key="1">
    <source>
        <dbReference type="ARBA" id="ARBA00023015"/>
    </source>
</evidence>
<reference evidence="5" key="1">
    <citation type="submission" date="2016-10" db="EMBL/GenBank/DDBJ databases">
        <title>Sequence of Gallionella enrichment culture.</title>
        <authorList>
            <person name="Poehlein A."/>
            <person name="Muehling M."/>
            <person name="Daniel R."/>
        </authorList>
    </citation>
    <scope>NUCLEOTIDE SEQUENCE</scope>
</reference>